<dbReference type="InterPro" id="IPR000073">
    <property type="entry name" value="AB_hydrolase_1"/>
</dbReference>
<evidence type="ECO:0000259" key="2">
    <source>
        <dbReference type="Pfam" id="PF12697"/>
    </source>
</evidence>
<evidence type="ECO:0000313" key="3">
    <source>
        <dbReference type="EMBL" id="MDQ0164940.1"/>
    </source>
</evidence>
<dbReference type="PANTHER" id="PTHR43433:SF5">
    <property type="entry name" value="AB HYDROLASE-1 DOMAIN-CONTAINING PROTEIN"/>
    <property type="match status" value="1"/>
</dbReference>
<dbReference type="Pfam" id="PF12697">
    <property type="entry name" value="Abhydrolase_6"/>
    <property type="match status" value="1"/>
</dbReference>
<protein>
    <submittedName>
        <fullName evidence="3">Pimeloyl-ACP methyl ester carboxylesterase</fullName>
    </submittedName>
</protein>
<evidence type="ECO:0000313" key="4">
    <source>
        <dbReference type="Proteomes" id="UP001235840"/>
    </source>
</evidence>
<dbReference type="SUPFAM" id="SSF53474">
    <property type="entry name" value="alpha/beta-Hydrolases"/>
    <property type="match status" value="1"/>
</dbReference>
<organism evidence="3 4">
    <name type="scientific">Caldalkalibacillus horti</name>
    <dbReference type="NCBI Taxonomy" id="77523"/>
    <lineage>
        <taxon>Bacteria</taxon>
        <taxon>Bacillati</taxon>
        <taxon>Bacillota</taxon>
        <taxon>Bacilli</taxon>
        <taxon>Bacillales</taxon>
        <taxon>Bacillaceae</taxon>
        <taxon>Caldalkalibacillus</taxon>
    </lineage>
</organism>
<dbReference type="EMBL" id="JAUSTY010000003">
    <property type="protein sequence ID" value="MDQ0164940.1"/>
    <property type="molecule type" value="Genomic_DNA"/>
</dbReference>
<dbReference type="InterPro" id="IPR050471">
    <property type="entry name" value="AB_hydrolase"/>
</dbReference>
<proteinExistence type="predicted"/>
<name>A0ABT9VWE2_9BACI</name>
<accession>A0ABT9VWE2</accession>
<keyword evidence="4" id="KW-1185">Reference proteome</keyword>
<dbReference type="Gene3D" id="3.40.50.1820">
    <property type="entry name" value="alpha/beta hydrolase"/>
    <property type="match status" value="1"/>
</dbReference>
<reference evidence="3 4" key="1">
    <citation type="submission" date="2023-07" db="EMBL/GenBank/DDBJ databases">
        <title>Genomic Encyclopedia of Type Strains, Phase IV (KMG-IV): sequencing the most valuable type-strain genomes for metagenomic binning, comparative biology and taxonomic classification.</title>
        <authorList>
            <person name="Goeker M."/>
        </authorList>
    </citation>
    <scope>NUCLEOTIDE SEQUENCE [LARGE SCALE GENOMIC DNA]</scope>
    <source>
        <strain evidence="3 4">DSM 12751</strain>
    </source>
</reference>
<sequence length="302" mass="32758">MYTVKSHDGTKIAYDKQGQGPAVILVGGAFSYRKFPGQMELAERLAESFTVYNYDRRGRGDSEDSKTYAINREVEDLKALIEVAGGQAYVYGLSSGAVLALQAAANGASIEKLVLHEPPFVVKPTDPRPPNDFLPQLKGMIEGDQRKEAIRYFMVKGMGAPSFVPFMLRLMPGTWKSMMSIAHTLPYDAALLDGYSDGKPLDTKLWSGVDCPTLVVEGTESPASLRHGAQALANILPNAKLQSKKGLGHTKKLDAVRIAEELKAFFTQTSLTSTTSKSDGSVSLDRSKVSPDNLAGVGKERR</sequence>
<feature type="domain" description="AB hydrolase-1" evidence="2">
    <location>
        <begin position="23"/>
        <end position="249"/>
    </location>
</feature>
<gene>
    <name evidence="3" type="ORF">J2S11_000840</name>
</gene>
<dbReference type="PANTHER" id="PTHR43433">
    <property type="entry name" value="HYDROLASE, ALPHA/BETA FOLD FAMILY PROTEIN"/>
    <property type="match status" value="1"/>
</dbReference>
<dbReference type="RefSeq" id="WP_307391308.1">
    <property type="nucleotide sequence ID" value="NZ_BAAADK010000010.1"/>
</dbReference>
<dbReference type="Proteomes" id="UP001235840">
    <property type="component" value="Unassembled WGS sequence"/>
</dbReference>
<evidence type="ECO:0000256" key="1">
    <source>
        <dbReference type="SAM" id="MobiDB-lite"/>
    </source>
</evidence>
<dbReference type="InterPro" id="IPR029058">
    <property type="entry name" value="AB_hydrolase_fold"/>
</dbReference>
<comment type="caution">
    <text evidence="3">The sequence shown here is derived from an EMBL/GenBank/DDBJ whole genome shotgun (WGS) entry which is preliminary data.</text>
</comment>
<feature type="region of interest" description="Disordered" evidence="1">
    <location>
        <begin position="273"/>
        <end position="302"/>
    </location>
</feature>